<keyword evidence="10 11" id="KW-0407">Ion channel</keyword>
<organism evidence="13 14">
    <name type="scientific">Macrostomum lignano</name>
    <dbReference type="NCBI Taxonomy" id="282301"/>
    <lineage>
        <taxon>Eukaryota</taxon>
        <taxon>Metazoa</taxon>
        <taxon>Spiralia</taxon>
        <taxon>Lophotrochozoa</taxon>
        <taxon>Platyhelminthes</taxon>
        <taxon>Rhabditophora</taxon>
        <taxon>Macrostomorpha</taxon>
        <taxon>Macrostomida</taxon>
        <taxon>Macrostomidae</taxon>
        <taxon>Macrostomum</taxon>
    </lineage>
</organism>
<evidence type="ECO:0000256" key="9">
    <source>
        <dbReference type="ARBA" id="ARBA00023201"/>
    </source>
</evidence>
<dbReference type="PRINTS" id="PR01078">
    <property type="entry name" value="AMINACHANNEL"/>
</dbReference>
<keyword evidence="5" id="KW-1133">Transmembrane helix</keyword>
<dbReference type="GO" id="GO:0005886">
    <property type="term" value="C:plasma membrane"/>
    <property type="evidence" value="ECO:0007669"/>
    <property type="project" value="TreeGrafter"/>
</dbReference>
<feature type="region of interest" description="Disordered" evidence="12">
    <location>
        <begin position="608"/>
        <end position="631"/>
    </location>
</feature>
<dbReference type="STRING" id="282301.A0A1I8H6N9"/>
<feature type="compositionally biased region" description="Polar residues" evidence="12">
    <location>
        <begin position="570"/>
        <end position="580"/>
    </location>
</feature>
<dbReference type="WBParaSite" id="maker-uti_cns_0004714-snap-gene-0.9-mRNA-1">
    <property type="protein sequence ID" value="maker-uti_cns_0004714-snap-gene-0.9-mRNA-1"/>
    <property type="gene ID" value="maker-uti_cns_0004714-snap-gene-0.9"/>
</dbReference>
<dbReference type="AlphaFoldDB" id="A0A1I8H6N9"/>
<sequence>MLPETARIFLETSSIRGVGKVFKTQSPLLSRMWGIFVLGSTSFLFYSVFKITLDYLQYDVNIQTYQEIDDETPFPAVSICNNQPFSVNAYQRWSNKQSMSPTEFNKYLRQQALSLVSPDLMRDKYRDLQAARDRKDSKAFRQIHQSMFDSSVAAMTYSLIYDNLRMYYQNMLADEAMELGHTRNESIVDCIFKYGSIQVLGTRGCHDDMVKVKTFSDPNFFNCLSVEFTPEYAMTIISITLIVWLGPDDSYDIRHRQSFLNEVYEQAYGLRVDVHEPKTQPRVLEQGIQTEPGKMNEIKYQPIRFERKDTPKNPCISLDAAEKQKFRDLRMEYNYDFELCLNSKVQEVVLNKCGCMYIELPRIAMPNKTHPYCGFMDEKFKERSQCVKSLDMRTIRKSFEGKDCFPKCVDLSFEKELSTTKWRETKWMLHWIKELCERWDKQFKQLSGSNASEFEESLTGVTDYLTRDNITDLRSLGNSTSKASFDFDDRFSFIVVKRQSNNTFVKTEKIVLTLNALFSRVGGLCSMYIGLTLTFIMEFIEFIFRLASCDKSNDKTGGNGGDDGGRSEAKSNQSTRNSCRVVEVTSQDNGAPENQSLIGQLAGDTELSDSGSVMLPGSEHRVLPDNRPDFRHDQVWVKQADSRV</sequence>
<keyword evidence="4 11" id="KW-0812">Transmembrane</keyword>
<dbReference type="GO" id="GO:0015280">
    <property type="term" value="F:ligand-gated sodium channel activity"/>
    <property type="evidence" value="ECO:0007669"/>
    <property type="project" value="TreeGrafter"/>
</dbReference>
<evidence type="ECO:0000256" key="3">
    <source>
        <dbReference type="ARBA" id="ARBA00022461"/>
    </source>
</evidence>
<keyword evidence="6" id="KW-0915">Sodium</keyword>
<dbReference type="Gene3D" id="2.60.470.10">
    <property type="entry name" value="Acid-sensing ion channels like domains"/>
    <property type="match status" value="1"/>
</dbReference>
<evidence type="ECO:0000313" key="14">
    <source>
        <dbReference type="WBParaSite" id="maker-uti_cns_0004714-snap-gene-0.9-mRNA-1"/>
    </source>
</evidence>
<comment type="similarity">
    <text evidence="11">Belongs to the amiloride-sensitive sodium channel (TC 1.A.6) family.</text>
</comment>
<evidence type="ECO:0000256" key="1">
    <source>
        <dbReference type="ARBA" id="ARBA00004141"/>
    </source>
</evidence>
<dbReference type="OrthoDB" id="6262926at2759"/>
<evidence type="ECO:0000313" key="13">
    <source>
        <dbReference type="Proteomes" id="UP000095280"/>
    </source>
</evidence>
<reference evidence="14 15" key="1">
    <citation type="submission" date="2016-11" db="UniProtKB">
        <authorList>
            <consortium name="WormBaseParasite"/>
        </authorList>
    </citation>
    <scope>IDENTIFICATION</scope>
</reference>
<proteinExistence type="inferred from homology"/>
<keyword evidence="3 11" id="KW-0894">Sodium channel</keyword>
<evidence type="ECO:0000256" key="6">
    <source>
        <dbReference type="ARBA" id="ARBA00023053"/>
    </source>
</evidence>
<evidence type="ECO:0000256" key="2">
    <source>
        <dbReference type="ARBA" id="ARBA00022448"/>
    </source>
</evidence>
<evidence type="ECO:0000313" key="15">
    <source>
        <dbReference type="WBParaSite" id="maker-uti_cns_0012552-snap-gene-0.6-mRNA-1"/>
    </source>
</evidence>
<keyword evidence="2 11" id="KW-0813">Transport</keyword>
<evidence type="ECO:0000256" key="7">
    <source>
        <dbReference type="ARBA" id="ARBA00023065"/>
    </source>
</evidence>
<dbReference type="Pfam" id="PF00858">
    <property type="entry name" value="ASC"/>
    <property type="match status" value="1"/>
</dbReference>
<evidence type="ECO:0000256" key="5">
    <source>
        <dbReference type="ARBA" id="ARBA00022989"/>
    </source>
</evidence>
<name>A0A1I8H6N9_9PLAT</name>
<feature type="region of interest" description="Disordered" evidence="12">
    <location>
        <begin position="554"/>
        <end position="580"/>
    </location>
</feature>
<protein>
    <submittedName>
        <fullName evidence="14 15">Amiloride-sensitive sodium channel</fullName>
    </submittedName>
</protein>
<feature type="compositionally biased region" description="Basic and acidic residues" evidence="12">
    <location>
        <begin position="618"/>
        <end position="631"/>
    </location>
</feature>
<evidence type="ECO:0000256" key="11">
    <source>
        <dbReference type="RuleBase" id="RU000679"/>
    </source>
</evidence>
<dbReference type="InterPro" id="IPR001873">
    <property type="entry name" value="ENaC"/>
</dbReference>
<dbReference type="WBParaSite" id="maker-uti_cns_0012552-snap-gene-0.6-mRNA-1">
    <property type="protein sequence ID" value="maker-uti_cns_0012552-snap-gene-0.6-mRNA-1"/>
    <property type="gene ID" value="maker-uti_cns_0012552-snap-gene-0.6"/>
</dbReference>
<evidence type="ECO:0000256" key="10">
    <source>
        <dbReference type="ARBA" id="ARBA00023303"/>
    </source>
</evidence>
<dbReference type="PANTHER" id="PTHR11690:SF248">
    <property type="entry name" value="PICKPOCKET 17, ISOFORM A"/>
    <property type="match status" value="1"/>
</dbReference>
<keyword evidence="8" id="KW-0472">Membrane</keyword>
<evidence type="ECO:0000256" key="4">
    <source>
        <dbReference type="ARBA" id="ARBA00022692"/>
    </source>
</evidence>
<evidence type="ECO:0000256" key="12">
    <source>
        <dbReference type="SAM" id="MobiDB-lite"/>
    </source>
</evidence>
<comment type="subcellular location">
    <subcellularLocation>
        <location evidence="1">Membrane</location>
        <topology evidence="1">Multi-pass membrane protein</topology>
    </subcellularLocation>
</comment>
<keyword evidence="7 11" id="KW-0406">Ion transport</keyword>
<keyword evidence="13" id="KW-1185">Reference proteome</keyword>
<accession>A0A1I8H6N9</accession>
<keyword evidence="9 11" id="KW-0739">Sodium transport</keyword>
<evidence type="ECO:0000256" key="8">
    <source>
        <dbReference type="ARBA" id="ARBA00023136"/>
    </source>
</evidence>
<dbReference type="PANTHER" id="PTHR11690">
    <property type="entry name" value="AMILORIDE-SENSITIVE SODIUM CHANNEL-RELATED"/>
    <property type="match status" value="1"/>
</dbReference>
<dbReference type="Proteomes" id="UP000095280">
    <property type="component" value="Unplaced"/>
</dbReference>